<sequence length="137" mass="15302">MSHLRYSGEEEFALKHRTSEKKYGFKLLDAIERSKANSGKVFAGKTFYLTPKVLVDSKLLKNVVTAGGGQLLIQSPTARILKGHDNRFVISSPADVSIWRPLSEQGYPIYNQELVSTAMLKQQIDWDKGSNKVPGSF</sequence>
<evidence type="ECO:0000313" key="6">
    <source>
        <dbReference type="Proteomes" id="UP000309038"/>
    </source>
</evidence>
<proteinExistence type="predicted"/>
<dbReference type="EMBL" id="SGPJ01000226">
    <property type="protein sequence ID" value="THG96559.1"/>
    <property type="molecule type" value="Genomic_DNA"/>
</dbReference>
<dbReference type="Gene3D" id="3.40.50.10190">
    <property type="entry name" value="BRCT domain"/>
    <property type="match status" value="1"/>
</dbReference>
<dbReference type="Proteomes" id="UP000309038">
    <property type="component" value="Unassembled WGS sequence"/>
</dbReference>
<name>A0A4S4KIW6_9APHY</name>
<keyword evidence="3" id="KW-0539">Nucleus</keyword>
<dbReference type="InterPro" id="IPR001357">
    <property type="entry name" value="BRCT_dom"/>
</dbReference>
<dbReference type="PANTHER" id="PTHR23196:SF1">
    <property type="entry name" value="PAX-INTERACTING PROTEIN 1"/>
    <property type="match status" value="1"/>
</dbReference>
<dbReference type="InterPro" id="IPR036420">
    <property type="entry name" value="BRCT_dom_sf"/>
</dbReference>
<dbReference type="AlphaFoldDB" id="A0A4S4KIW6"/>
<evidence type="ECO:0000256" key="3">
    <source>
        <dbReference type="ARBA" id="ARBA00023242"/>
    </source>
</evidence>
<comment type="subcellular location">
    <subcellularLocation>
        <location evidence="1">Nucleus</location>
    </subcellularLocation>
</comment>
<dbReference type="GO" id="GO:0044666">
    <property type="term" value="C:MLL3/4 complex"/>
    <property type="evidence" value="ECO:0007669"/>
    <property type="project" value="TreeGrafter"/>
</dbReference>
<dbReference type="InterPro" id="IPR051579">
    <property type="entry name" value="DDR_Transcriptional_Reg"/>
</dbReference>
<organism evidence="5 6">
    <name type="scientific">Hermanssonia centrifuga</name>
    <dbReference type="NCBI Taxonomy" id="98765"/>
    <lineage>
        <taxon>Eukaryota</taxon>
        <taxon>Fungi</taxon>
        <taxon>Dikarya</taxon>
        <taxon>Basidiomycota</taxon>
        <taxon>Agaricomycotina</taxon>
        <taxon>Agaricomycetes</taxon>
        <taxon>Polyporales</taxon>
        <taxon>Meruliaceae</taxon>
        <taxon>Hermanssonia</taxon>
    </lineage>
</organism>
<protein>
    <recommendedName>
        <fullName evidence="4">BRCT domain-containing protein</fullName>
    </recommendedName>
</protein>
<comment type="caution">
    <text evidence="5">The sequence shown here is derived from an EMBL/GenBank/DDBJ whole genome shotgun (WGS) entry which is preliminary data.</text>
</comment>
<evidence type="ECO:0000313" key="5">
    <source>
        <dbReference type="EMBL" id="THG96559.1"/>
    </source>
</evidence>
<evidence type="ECO:0000256" key="1">
    <source>
        <dbReference type="ARBA" id="ARBA00004123"/>
    </source>
</evidence>
<reference evidence="5 6" key="1">
    <citation type="submission" date="2019-02" db="EMBL/GenBank/DDBJ databases">
        <title>Genome sequencing of the rare red list fungi Phlebia centrifuga.</title>
        <authorList>
            <person name="Buettner E."/>
            <person name="Kellner H."/>
        </authorList>
    </citation>
    <scope>NUCLEOTIDE SEQUENCE [LARGE SCALE GENOMIC DNA]</scope>
    <source>
        <strain evidence="5 6">DSM 108282</strain>
    </source>
</reference>
<keyword evidence="6" id="KW-1185">Reference proteome</keyword>
<dbReference type="CDD" id="cd18432">
    <property type="entry name" value="BRCT_PAXIP1_rpt6_like"/>
    <property type="match status" value="1"/>
</dbReference>
<evidence type="ECO:0000259" key="4">
    <source>
        <dbReference type="Pfam" id="PF16589"/>
    </source>
</evidence>
<evidence type="ECO:0000256" key="2">
    <source>
        <dbReference type="ARBA" id="ARBA00022763"/>
    </source>
</evidence>
<keyword evidence="2" id="KW-0227">DNA damage</keyword>
<accession>A0A4S4KIW6</accession>
<dbReference type="GO" id="GO:0006974">
    <property type="term" value="P:DNA damage response"/>
    <property type="evidence" value="ECO:0007669"/>
    <property type="project" value="UniProtKB-KW"/>
</dbReference>
<dbReference type="Pfam" id="PF16589">
    <property type="entry name" value="BRCT_2"/>
    <property type="match status" value="1"/>
</dbReference>
<feature type="domain" description="BRCT" evidence="4">
    <location>
        <begin position="40"/>
        <end position="125"/>
    </location>
</feature>
<gene>
    <name evidence="5" type="ORF">EW026_g5291</name>
</gene>
<dbReference type="PANTHER" id="PTHR23196">
    <property type="entry name" value="PAX TRANSCRIPTION ACTIVATION DOMAIN INTERACTING PROTEIN"/>
    <property type="match status" value="1"/>
</dbReference>